<keyword evidence="3" id="KW-0813">Transport</keyword>
<proteinExistence type="inferred from homology"/>
<dbReference type="Gene3D" id="3.40.50.300">
    <property type="entry name" value="P-loop containing nucleotide triphosphate hydrolases"/>
    <property type="match status" value="1"/>
</dbReference>
<evidence type="ECO:0000256" key="4">
    <source>
        <dbReference type="ARBA" id="ARBA00022475"/>
    </source>
</evidence>
<dbReference type="GO" id="GO:0005886">
    <property type="term" value="C:plasma membrane"/>
    <property type="evidence" value="ECO:0007669"/>
    <property type="project" value="UniProtKB-SubCell"/>
</dbReference>
<reference evidence="9 10" key="1">
    <citation type="journal article" date="2013" name="Int. J. Syst. Evol. Microbiol.">
        <title>Tumebacillus flagellatus sp. nov., an alpha-amylase/pullulanase-producing bacterium isolated from cassava wastewater.</title>
        <authorList>
            <person name="Wang Q."/>
            <person name="Xie N."/>
            <person name="Qin Y."/>
            <person name="Shen N."/>
            <person name="Zhu J."/>
            <person name="Mi H."/>
            <person name="Huang R."/>
        </authorList>
    </citation>
    <scope>NUCLEOTIDE SEQUENCE [LARGE SCALE GENOMIC DNA]</scope>
    <source>
        <strain evidence="9 10">GST4</strain>
    </source>
</reference>
<evidence type="ECO:0000256" key="6">
    <source>
        <dbReference type="ARBA" id="ARBA00022840"/>
    </source>
</evidence>
<protein>
    <recommendedName>
        <fullName evidence="8">ABC transporter domain-containing protein</fullName>
    </recommendedName>
</protein>
<dbReference type="GO" id="GO:0016887">
    <property type="term" value="F:ATP hydrolysis activity"/>
    <property type="evidence" value="ECO:0007669"/>
    <property type="project" value="InterPro"/>
</dbReference>
<dbReference type="GO" id="GO:0005524">
    <property type="term" value="F:ATP binding"/>
    <property type="evidence" value="ECO:0007669"/>
    <property type="project" value="UniProtKB-KW"/>
</dbReference>
<dbReference type="InterPro" id="IPR050388">
    <property type="entry name" value="ABC_Ni/Peptide_Import"/>
</dbReference>
<dbReference type="PANTHER" id="PTHR43297">
    <property type="entry name" value="OLIGOPEPTIDE TRANSPORT ATP-BINDING PROTEIN APPD"/>
    <property type="match status" value="1"/>
</dbReference>
<dbReference type="InterPro" id="IPR017871">
    <property type="entry name" value="ABC_transporter-like_CS"/>
</dbReference>
<evidence type="ECO:0000256" key="1">
    <source>
        <dbReference type="ARBA" id="ARBA00004202"/>
    </source>
</evidence>
<evidence type="ECO:0000256" key="7">
    <source>
        <dbReference type="ARBA" id="ARBA00023136"/>
    </source>
</evidence>
<dbReference type="PROSITE" id="PS50893">
    <property type="entry name" value="ABC_TRANSPORTER_2"/>
    <property type="match status" value="1"/>
</dbReference>
<dbReference type="Proteomes" id="UP000027931">
    <property type="component" value="Unassembled WGS sequence"/>
</dbReference>
<comment type="caution">
    <text evidence="9">The sequence shown here is derived from an EMBL/GenBank/DDBJ whole genome shotgun (WGS) entry which is preliminary data.</text>
</comment>
<sequence>MEPEALLHVQDLKVGVRVGKRMKFVIEEVSLMIRRGEVLGLVGESGSGKSLICAALLGLLPPAADVQAGQVLLESIDLLRLPPKRLRQIRGAQIAFIPQNPMTACNPSLTIGQHFLETLRAHGNSGSKRERLECAVAILEQVGLPRAGQIVGLYPFELSGGMLQRVLIALAAVLQPKVLVADEPTTALDPDNQELVLSCLRNLCAEHKMGMLLVSHDLHLLSRCARQTAVLHTGRIVESGLLCDVMRDPQHAFTRALVNAAVSKV</sequence>
<feature type="domain" description="ABC transporter" evidence="8">
    <location>
        <begin position="7"/>
        <end position="258"/>
    </location>
</feature>
<dbReference type="Pfam" id="PF00005">
    <property type="entry name" value="ABC_tran"/>
    <property type="match status" value="1"/>
</dbReference>
<keyword evidence="10" id="KW-1185">Reference proteome</keyword>
<dbReference type="STRING" id="1157490.EL26_13185"/>
<dbReference type="PROSITE" id="PS00211">
    <property type="entry name" value="ABC_TRANSPORTER_1"/>
    <property type="match status" value="1"/>
</dbReference>
<evidence type="ECO:0000259" key="8">
    <source>
        <dbReference type="PROSITE" id="PS50893"/>
    </source>
</evidence>
<dbReference type="SMART" id="SM00382">
    <property type="entry name" value="AAA"/>
    <property type="match status" value="1"/>
</dbReference>
<evidence type="ECO:0000313" key="10">
    <source>
        <dbReference type="Proteomes" id="UP000027931"/>
    </source>
</evidence>
<keyword evidence="6" id="KW-0067">ATP-binding</keyword>
<evidence type="ECO:0000256" key="2">
    <source>
        <dbReference type="ARBA" id="ARBA00005417"/>
    </source>
</evidence>
<dbReference type="eggNOG" id="COG4172">
    <property type="taxonomic scope" value="Bacteria"/>
</dbReference>
<evidence type="ECO:0000313" key="9">
    <source>
        <dbReference type="EMBL" id="KEO82856.1"/>
    </source>
</evidence>
<organism evidence="9 10">
    <name type="scientific">Tumebacillus flagellatus</name>
    <dbReference type="NCBI Taxonomy" id="1157490"/>
    <lineage>
        <taxon>Bacteria</taxon>
        <taxon>Bacillati</taxon>
        <taxon>Bacillota</taxon>
        <taxon>Bacilli</taxon>
        <taxon>Bacillales</taxon>
        <taxon>Alicyclobacillaceae</taxon>
        <taxon>Tumebacillus</taxon>
    </lineage>
</organism>
<keyword evidence="4" id="KW-1003">Cell membrane</keyword>
<keyword evidence="5" id="KW-0547">Nucleotide-binding</keyword>
<dbReference type="SUPFAM" id="SSF52540">
    <property type="entry name" value="P-loop containing nucleoside triphosphate hydrolases"/>
    <property type="match status" value="1"/>
</dbReference>
<dbReference type="AlphaFoldDB" id="A0A074LL43"/>
<comment type="subcellular location">
    <subcellularLocation>
        <location evidence="1">Cell membrane</location>
        <topology evidence="1">Peripheral membrane protein</topology>
    </subcellularLocation>
</comment>
<comment type="similarity">
    <text evidence="2">Belongs to the ABC transporter superfamily.</text>
</comment>
<dbReference type="InterPro" id="IPR003439">
    <property type="entry name" value="ABC_transporter-like_ATP-bd"/>
</dbReference>
<name>A0A074LL43_9BACL</name>
<dbReference type="CDD" id="cd03257">
    <property type="entry name" value="ABC_NikE_OppD_transporters"/>
    <property type="match status" value="1"/>
</dbReference>
<dbReference type="PANTHER" id="PTHR43297:SF2">
    <property type="entry name" value="DIPEPTIDE TRANSPORT ATP-BINDING PROTEIN DPPD"/>
    <property type="match status" value="1"/>
</dbReference>
<gene>
    <name evidence="9" type="ORF">EL26_13185</name>
</gene>
<evidence type="ECO:0000256" key="3">
    <source>
        <dbReference type="ARBA" id="ARBA00022448"/>
    </source>
</evidence>
<accession>A0A074LL43</accession>
<dbReference type="InterPro" id="IPR003593">
    <property type="entry name" value="AAA+_ATPase"/>
</dbReference>
<dbReference type="EMBL" id="JMIR01000017">
    <property type="protein sequence ID" value="KEO82856.1"/>
    <property type="molecule type" value="Genomic_DNA"/>
</dbReference>
<evidence type="ECO:0000256" key="5">
    <source>
        <dbReference type="ARBA" id="ARBA00022741"/>
    </source>
</evidence>
<keyword evidence="7" id="KW-0472">Membrane</keyword>
<dbReference type="InterPro" id="IPR027417">
    <property type="entry name" value="P-loop_NTPase"/>
</dbReference>